<evidence type="ECO:0000313" key="3">
    <source>
        <dbReference type="Proteomes" id="UP000635384"/>
    </source>
</evidence>
<dbReference type="RefSeq" id="WP_190786536.1">
    <property type="nucleotide sequence ID" value="NZ_JACXLC010000001.1"/>
</dbReference>
<keyword evidence="1" id="KW-0472">Membrane</keyword>
<keyword evidence="1" id="KW-0812">Transmembrane</keyword>
<keyword evidence="1" id="KW-1133">Transmembrane helix</keyword>
<name>A0ABR8KKZ0_9SPHN</name>
<dbReference type="EMBL" id="JACXLC010000001">
    <property type="protein sequence ID" value="MBD2840955.1"/>
    <property type="molecule type" value="Genomic_DNA"/>
</dbReference>
<evidence type="ECO:0000256" key="1">
    <source>
        <dbReference type="SAM" id="Phobius"/>
    </source>
</evidence>
<reference evidence="2 3" key="1">
    <citation type="submission" date="2020-09" db="EMBL/GenBank/DDBJ databases">
        <authorList>
            <person name="Yoon J.-W."/>
        </authorList>
    </citation>
    <scope>NUCLEOTIDE SEQUENCE [LARGE SCALE GENOMIC DNA]</scope>
    <source>
        <strain evidence="2 3">KMU-140</strain>
    </source>
</reference>
<sequence length="118" mass="12437">MARTAKIDQAAIGFSLICVVHCAVLPLAAISMPFLGLVADAEWVHWLFTSLAIAAAIMTFSVAHSARQPSFVLPASTGVALLLLALVAEPLGFDETLPTVSGAVLLAGAHLFRLYRNH</sequence>
<evidence type="ECO:0000313" key="2">
    <source>
        <dbReference type="EMBL" id="MBD2840955.1"/>
    </source>
</evidence>
<dbReference type="InterPro" id="IPR004891">
    <property type="entry name" value="Mercury-R_MerC"/>
</dbReference>
<feature type="transmembrane region" description="Helical" evidence="1">
    <location>
        <begin position="12"/>
        <end position="37"/>
    </location>
</feature>
<accession>A0ABR8KKZ0</accession>
<proteinExistence type="predicted"/>
<keyword evidence="3" id="KW-1185">Reference proteome</keyword>
<gene>
    <name evidence="2" type="ORF">IB285_01655</name>
</gene>
<feature type="transmembrane region" description="Helical" evidence="1">
    <location>
        <begin position="43"/>
        <end position="63"/>
    </location>
</feature>
<protein>
    <submittedName>
        <fullName evidence="2">MerC domain-containing protein</fullName>
    </submittedName>
</protein>
<dbReference type="Pfam" id="PF03203">
    <property type="entry name" value="MerC"/>
    <property type="match status" value="1"/>
</dbReference>
<feature type="transmembrane region" description="Helical" evidence="1">
    <location>
        <begin position="70"/>
        <end position="91"/>
    </location>
</feature>
<comment type="caution">
    <text evidence="2">The sequence shown here is derived from an EMBL/GenBank/DDBJ whole genome shotgun (WGS) entry which is preliminary data.</text>
</comment>
<organism evidence="2 3">
    <name type="scientific">Erythrobacter rubeus</name>
    <dbReference type="NCBI Taxonomy" id="2760803"/>
    <lineage>
        <taxon>Bacteria</taxon>
        <taxon>Pseudomonadati</taxon>
        <taxon>Pseudomonadota</taxon>
        <taxon>Alphaproteobacteria</taxon>
        <taxon>Sphingomonadales</taxon>
        <taxon>Erythrobacteraceae</taxon>
        <taxon>Erythrobacter/Porphyrobacter group</taxon>
        <taxon>Erythrobacter</taxon>
    </lineage>
</organism>
<dbReference type="Proteomes" id="UP000635384">
    <property type="component" value="Unassembled WGS sequence"/>
</dbReference>
<feature type="transmembrane region" description="Helical" evidence="1">
    <location>
        <begin position="97"/>
        <end position="115"/>
    </location>
</feature>